<gene>
    <name evidence="5" type="ORF">BB560_007054</name>
</gene>
<dbReference type="GO" id="GO:0097550">
    <property type="term" value="C:transcription preinitiation complex"/>
    <property type="evidence" value="ECO:0007669"/>
    <property type="project" value="TreeGrafter"/>
</dbReference>
<feature type="region of interest" description="Disordered" evidence="3">
    <location>
        <begin position="1"/>
        <end position="21"/>
    </location>
</feature>
<feature type="compositionally biased region" description="Polar residues" evidence="3">
    <location>
        <begin position="468"/>
        <end position="478"/>
    </location>
</feature>
<feature type="domain" description="Transcription factor TFIIB cyclin-like" evidence="4">
    <location>
        <begin position="591"/>
        <end position="643"/>
    </location>
</feature>
<feature type="region of interest" description="Disordered" evidence="3">
    <location>
        <begin position="262"/>
        <end position="284"/>
    </location>
</feature>
<dbReference type="GO" id="GO:0005634">
    <property type="term" value="C:nucleus"/>
    <property type="evidence" value="ECO:0007669"/>
    <property type="project" value="TreeGrafter"/>
</dbReference>
<evidence type="ECO:0000256" key="1">
    <source>
        <dbReference type="ARBA" id="ARBA00023015"/>
    </source>
</evidence>
<organism evidence="5 6">
    <name type="scientific">Smittium megazygosporum</name>
    <dbReference type="NCBI Taxonomy" id="133381"/>
    <lineage>
        <taxon>Eukaryota</taxon>
        <taxon>Fungi</taxon>
        <taxon>Fungi incertae sedis</taxon>
        <taxon>Zoopagomycota</taxon>
        <taxon>Kickxellomycotina</taxon>
        <taxon>Harpellomycetes</taxon>
        <taxon>Harpellales</taxon>
        <taxon>Legeriomycetaceae</taxon>
        <taxon>Smittium</taxon>
    </lineage>
</organism>
<feature type="region of interest" description="Disordered" evidence="3">
    <location>
        <begin position="468"/>
        <end position="490"/>
    </location>
</feature>
<dbReference type="GO" id="GO:0017025">
    <property type="term" value="F:TBP-class protein binding"/>
    <property type="evidence" value="ECO:0007669"/>
    <property type="project" value="InterPro"/>
</dbReference>
<dbReference type="OrthoDB" id="25790at2759"/>
<comment type="caution">
    <text evidence="5">The sequence shown here is derived from an EMBL/GenBank/DDBJ whole genome shotgun (WGS) entry which is preliminary data.</text>
</comment>
<feature type="compositionally biased region" description="Low complexity" evidence="3">
    <location>
        <begin position="262"/>
        <end position="274"/>
    </location>
</feature>
<feature type="region of interest" description="Disordered" evidence="3">
    <location>
        <begin position="153"/>
        <end position="173"/>
    </location>
</feature>
<evidence type="ECO:0000313" key="5">
    <source>
        <dbReference type="EMBL" id="PVU85355.1"/>
    </source>
</evidence>
<dbReference type="Proteomes" id="UP000245609">
    <property type="component" value="Unassembled WGS sequence"/>
</dbReference>
<keyword evidence="6" id="KW-1185">Reference proteome</keyword>
<dbReference type="Gene3D" id="1.10.472.10">
    <property type="entry name" value="Cyclin-like"/>
    <property type="match status" value="2"/>
</dbReference>
<dbReference type="STRING" id="133381.A0A2T9XZ65"/>
<reference evidence="5 6" key="1">
    <citation type="journal article" date="2018" name="MBio">
        <title>Comparative Genomics Reveals the Core Gene Toolbox for the Fungus-Insect Symbiosis.</title>
        <authorList>
            <person name="Wang Y."/>
            <person name="Stata M."/>
            <person name="Wang W."/>
            <person name="Stajich J.E."/>
            <person name="White M.M."/>
            <person name="Moncalvo J.M."/>
        </authorList>
    </citation>
    <scope>NUCLEOTIDE SEQUENCE [LARGE SCALE GENOMIC DNA]</scope>
    <source>
        <strain evidence="5 6">SC-DP-2</strain>
    </source>
</reference>
<dbReference type="InterPro" id="IPR036915">
    <property type="entry name" value="Cyclin-like_sf"/>
</dbReference>
<dbReference type="PANTHER" id="PTHR11618:SF13">
    <property type="entry name" value="TRANSCRIPTION INITIATION FACTOR IIB"/>
    <property type="match status" value="1"/>
</dbReference>
<protein>
    <recommendedName>
        <fullName evidence="4">Transcription factor TFIIB cyclin-like domain-containing protein</fullName>
    </recommendedName>
</protein>
<dbReference type="AlphaFoldDB" id="A0A2T9XZ65"/>
<evidence type="ECO:0000259" key="4">
    <source>
        <dbReference type="Pfam" id="PF00382"/>
    </source>
</evidence>
<feature type="domain" description="Transcription factor TFIIB cyclin-like" evidence="4">
    <location>
        <begin position="513"/>
        <end position="580"/>
    </location>
</feature>
<accession>A0A2T9XZ65</accession>
<dbReference type="PRINTS" id="PR00685">
    <property type="entry name" value="TIFACTORIIB"/>
</dbReference>
<dbReference type="InterPro" id="IPR000812">
    <property type="entry name" value="TFIIB"/>
</dbReference>
<name>A0A2T9XZ65_9FUNG</name>
<keyword evidence="1" id="KW-0805">Transcription regulation</keyword>
<dbReference type="Pfam" id="PF00382">
    <property type="entry name" value="TFIIB"/>
    <property type="match status" value="2"/>
</dbReference>
<evidence type="ECO:0000313" key="6">
    <source>
        <dbReference type="Proteomes" id="UP000245609"/>
    </source>
</evidence>
<proteinExistence type="predicted"/>
<evidence type="ECO:0000256" key="3">
    <source>
        <dbReference type="SAM" id="MobiDB-lite"/>
    </source>
</evidence>
<dbReference type="EMBL" id="MBFS01003676">
    <property type="protein sequence ID" value="PVU85355.1"/>
    <property type="molecule type" value="Genomic_DNA"/>
</dbReference>
<dbReference type="GO" id="GO:0070897">
    <property type="term" value="P:transcription preinitiation complex assembly"/>
    <property type="evidence" value="ECO:0007669"/>
    <property type="project" value="InterPro"/>
</dbReference>
<sequence>MPSTRNSNIELQSESLSSREATINSDSIKSYLGNTSSKKTSAPSMYNPLSISAICEPLEINSGLNSRTFSSKKLCYDNPSSNTDPPFPRYALRPSVPISDFKFDFPLKNAANRLAFKEKEGVELAMWKQETGWGPPRMSSSLLHHHHSFLADESSIQKPPSKNSKKRPPPDFGHDLDSYYNRKIEIISESTPLILPNAVGGHSKDYIGKTAIIDSTFSKYDSGNLETEIYPSASEFSYFPTYSTLLHYPCTSDSIFSTNSYSSSAKKSSLPKIKNQSRFSQDHKSKSQSSLCSISKASLSNLVISEQADLHPCVTSKRALSEFKLPSSTPFSPQIYSENNNDIPVPNLDKPQYLHNNEKTYPIFSLENQERVSSQIPVNNTDSNTKNPEKLVLDKKYARTSTDHITDKPVSLLDQLAAAAILAEPIRNVEPEPNNKPLIPTTDVPECIPIPLSLSPLKELPTLCDVPNESQEQLQSASVEEDSNSEQEAYIHEPSASNEIWDVLYISEDDYIEAVRIYDEIKQNRMVQSRRPVQKKTSIIAAILFILCRNRGYPRTFTEICNACKVSKKDIGMYYKLMQKVLDPEMQLVKSIKPEEFINRWCKILKLPDFVPKIAADVYHIVDKLSLVPGKCPIGVSAACVWLIIWYSREFKSIFPLNFEFSSDVVVSSKGNPILSKKKTPFLCEEVSSSFPICTSKLAQLESALNKYNQKDICKVASVASATLIATFKMLLLNLNRLLSPSDLSKHI</sequence>
<dbReference type="PANTHER" id="PTHR11618">
    <property type="entry name" value="TRANSCRIPTION INITIATION FACTOR IIB-RELATED"/>
    <property type="match status" value="1"/>
</dbReference>
<evidence type="ECO:0000256" key="2">
    <source>
        <dbReference type="ARBA" id="ARBA00023163"/>
    </source>
</evidence>
<dbReference type="SUPFAM" id="SSF47954">
    <property type="entry name" value="Cyclin-like"/>
    <property type="match status" value="2"/>
</dbReference>
<keyword evidence="2" id="KW-0804">Transcription</keyword>
<dbReference type="InterPro" id="IPR013150">
    <property type="entry name" value="TFIIB_cyclin"/>
</dbReference>